<gene>
    <name evidence="4" type="ORF">CMV_019643</name>
</gene>
<dbReference type="PANTHER" id="PTHR32410:SF163">
    <property type="entry name" value="DC1 DOMAIN-CONTAINING PROTEIN"/>
    <property type="match status" value="1"/>
</dbReference>
<feature type="domain" description="DC1" evidence="3">
    <location>
        <begin position="187"/>
        <end position="237"/>
    </location>
</feature>
<dbReference type="InterPro" id="IPR006102">
    <property type="entry name" value="Ig-like_GH2"/>
</dbReference>
<dbReference type="InterPro" id="IPR053192">
    <property type="entry name" value="Vacuole_Formation_Reg"/>
</dbReference>
<name>A0A8J4R000_9ROSI</name>
<dbReference type="Gene3D" id="2.60.40.10">
    <property type="entry name" value="Immunoglobulins"/>
    <property type="match status" value="1"/>
</dbReference>
<keyword evidence="1" id="KW-0677">Repeat</keyword>
<sequence length="942" mass="108722">MEQQQQQHQLQHFIHPNHHHPLLFNPDDRSGRSCWGCGESVYGPSYSCKECDGYFHHKSCAELPLGLHHPLHPIHPLILFDPWRYSDDEKQFYKCELCKEYKEGVYTYRCSRCDFNLHITCASLAPTTIEPEFHHHPLTLFWKWITFTCDICGKEDKDKGMPYMCQPCGLWIHRSCASFPRRVKVVRHKHLLHLTHSSLQFHSFDSRICQICVEKVDTHYGLYYCSRCDFAAHLDCAMGNQENINLQEFKDEDEVSEHDELVDSTTYEVKKFNVGKDGIQIAAELKHFSHEHDLKLTDEVMSNQKCNSCVRDIFLPFYSCVKCSFFLHESCANLPKKKRHPLHQHPLTLFPKTPYAKNDFWCYACNRDGNGFNYSCVPCGFSLDIPCSLISDILTHPGHEHRLILSSIESEQNCSCCDSNTYPIFRCTTCAFAMDFKCATLPHTTRYGQHEHAFTLSYTAEDDSGEYYCDICEEERVSKHWFYYCVDCSYPAHPICILGKYPNYKFGVWNIQFREDEHIGTKRHTTGISYQGVPIILKREMSNLTYNMNTKIQQHFKLNMYFVNVDVKNMVIWEQQLLITWLILSNYSRSEIIERECLDPFEKLECEAFDIFVNEVLCVGKGCPYSCVKRAPHAFSFASIGSAKGFSTSVWILRPNGQNLFAFLVHPPDHPGRKGQGGDHELFFFNPDLWWPNSMGKQSLYNVHITVDVKGYGESDARSHLFGFRKIKSHIDSATGGRLFKVNGQPIIIHGGNWILSDGLLCFSEECYEIDIKFHADMHFNMIRCWGGGLAERTEFYHYCDIYGLLVWQEFWSSEDVEMVTNGPLDHDLLLLCARDTVKLLRNHPSLALWVGENEQVSPDDINKDLENVLRLNPYFKNSNEISKSSEDLSAVSKDPSQYFDGTHVYIQGPLWDGLAYIELCGTPKDLDDFCLESSAGGPDSP</sequence>
<dbReference type="PANTHER" id="PTHR32410">
    <property type="entry name" value="CYSTEINE/HISTIDINE-RICH C1 DOMAIN FAMILY PROTEIN"/>
    <property type="match status" value="1"/>
</dbReference>
<reference evidence="4" key="1">
    <citation type="submission" date="2020-03" db="EMBL/GenBank/DDBJ databases">
        <title>Castanea mollissima Vanexum genome sequencing.</title>
        <authorList>
            <person name="Staton M."/>
        </authorList>
    </citation>
    <scope>NUCLEOTIDE SEQUENCE</scope>
    <source>
        <tissue evidence="4">Leaf</tissue>
    </source>
</reference>
<dbReference type="Proteomes" id="UP000737018">
    <property type="component" value="Unassembled WGS sequence"/>
</dbReference>
<dbReference type="InterPro" id="IPR036156">
    <property type="entry name" value="Beta-gal/glucu_dom_sf"/>
</dbReference>
<dbReference type="PROSITE" id="PS00608">
    <property type="entry name" value="GLYCOSYL_HYDROL_F2_2"/>
    <property type="match status" value="1"/>
</dbReference>
<dbReference type="Gene3D" id="3.30.40.10">
    <property type="entry name" value="Zinc/RING finger domain, C3HC4 (zinc finger)"/>
    <property type="match status" value="1"/>
</dbReference>
<dbReference type="InterPro" id="IPR023232">
    <property type="entry name" value="Glyco_hydro_2_AS"/>
</dbReference>
<dbReference type="Gene3D" id="3.20.20.80">
    <property type="entry name" value="Glycosidases"/>
    <property type="match status" value="1"/>
</dbReference>
<feature type="domain" description="DC1" evidence="3">
    <location>
        <begin position="398"/>
        <end position="439"/>
    </location>
</feature>
<evidence type="ECO:0000259" key="3">
    <source>
        <dbReference type="Pfam" id="PF03107"/>
    </source>
</evidence>
<feature type="domain" description="DC1" evidence="3">
    <location>
        <begin position="70"/>
        <end position="122"/>
    </location>
</feature>
<dbReference type="InterPro" id="IPR013083">
    <property type="entry name" value="Znf_RING/FYVE/PHD"/>
</dbReference>
<dbReference type="EMBL" id="JRKL02003483">
    <property type="protein sequence ID" value="KAF3955103.1"/>
    <property type="molecule type" value="Genomic_DNA"/>
</dbReference>
<dbReference type="AlphaFoldDB" id="A0A8J4R000"/>
<dbReference type="Pfam" id="PF00703">
    <property type="entry name" value="Glyco_hydro_2"/>
    <property type="match status" value="1"/>
</dbReference>
<feature type="domain" description="DC1" evidence="3">
    <location>
        <begin position="341"/>
        <end position="387"/>
    </location>
</feature>
<feature type="domain" description="DC1" evidence="3">
    <location>
        <begin position="133"/>
        <end position="177"/>
    </location>
</feature>
<dbReference type="SUPFAM" id="SSF49303">
    <property type="entry name" value="beta-Galactosidase/glucuronidase domain"/>
    <property type="match status" value="1"/>
</dbReference>
<dbReference type="Pfam" id="PF03107">
    <property type="entry name" value="C1_2"/>
    <property type="match status" value="8"/>
</dbReference>
<feature type="domain" description="Glycoside hydrolase family 2 immunoglobulin-like beta-sandwich" evidence="2">
    <location>
        <begin position="682"/>
        <end position="725"/>
    </location>
</feature>
<feature type="domain" description="DC1" evidence="3">
    <location>
        <begin position="450"/>
        <end position="497"/>
    </location>
</feature>
<dbReference type="SUPFAM" id="SSF57889">
    <property type="entry name" value="Cysteine-rich domain"/>
    <property type="match status" value="6"/>
</dbReference>
<dbReference type="GO" id="GO:0004553">
    <property type="term" value="F:hydrolase activity, hydrolyzing O-glycosyl compounds"/>
    <property type="evidence" value="ECO:0007669"/>
    <property type="project" value="InterPro"/>
</dbReference>
<dbReference type="InterPro" id="IPR017853">
    <property type="entry name" value="GH"/>
</dbReference>
<feature type="domain" description="DC1" evidence="3">
    <location>
        <begin position="288"/>
        <end position="332"/>
    </location>
</feature>
<evidence type="ECO:0000259" key="2">
    <source>
        <dbReference type="Pfam" id="PF00703"/>
    </source>
</evidence>
<evidence type="ECO:0000313" key="5">
    <source>
        <dbReference type="Proteomes" id="UP000737018"/>
    </source>
</evidence>
<evidence type="ECO:0000313" key="4">
    <source>
        <dbReference type="EMBL" id="KAF3955103.1"/>
    </source>
</evidence>
<dbReference type="InterPro" id="IPR046349">
    <property type="entry name" value="C1-like_sf"/>
</dbReference>
<dbReference type="InterPro" id="IPR004146">
    <property type="entry name" value="DC1"/>
</dbReference>
<proteinExistence type="predicted"/>
<dbReference type="OrthoDB" id="10250354at2759"/>
<dbReference type="InterPro" id="IPR013783">
    <property type="entry name" value="Ig-like_fold"/>
</dbReference>
<dbReference type="GO" id="GO:0005975">
    <property type="term" value="P:carbohydrate metabolic process"/>
    <property type="evidence" value="ECO:0007669"/>
    <property type="project" value="InterPro"/>
</dbReference>
<evidence type="ECO:0000256" key="1">
    <source>
        <dbReference type="ARBA" id="ARBA00022737"/>
    </source>
</evidence>
<keyword evidence="5" id="KW-1185">Reference proteome</keyword>
<protein>
    <submittedName>
        <fullName evidence="4">Uncharacterized protein</fullName>
    </submittedName>
</protein>
<dbReference type="SUPFAM" id="SSF51445">
    <property type="entry name" value="(Trans)glycosidases"/>
    <property type="match status" value="1"/>
</dbReference>
<feature type="domain" description="DC1" evidence="3">
    <location>
        <begin position="17"/>
        <end position="61"/>
    </location>
</feature>
<organism evidence="4 5">
    <name type="scientific">Castanea mollissima</name>
    <name type="common">Chinese chestnut</name>
    <dbReference type="NCBI Taxonomy" id="60419"/>
    <lineage>
        <taxon>Eukaryota</taxon>
        <taxon>Viridiplantae</taxon>
        <taxon>Streptophyta</taxon>
        <taxon>Embryophyta</taxon>
        <taxon>Tracheophyta</taxon>
        <taxon>Spermatophyta</taxon>
        <taxon>Magnoliopsida</taxon>
        <taxon>eudicotyledons</taxon>
        <taxon>Gunneridae</taxon>
        <taxon>Pentapetalae</taxon>
        <taxon>rosids</taxon>
        <taxon>fabids</taxon>
        <taxon>Fagales</taxon>
        <taxon>Fagaceae</taxon>
        <taxon>Castanea</taxon>
    </lineage>
</organism>
<accession>A0A8J4R000</accession>
<comment type="caution">
    <text evidence="4">The sequence shown here is derived from an EMBL/GenBank/DDBJ whole genome shotgun (WGS) entry which is preliminary data.</text>
</comment>